<organism evidence="5 6">
    <name type="scientific">Clostridium paridis</name>
    <dbReference type="NCBI Taxonomy" id="2803863"/>
    <lineage>
        <taxon>Bacteria</taxon>
        <taxon>Bacillati</taxon>
        <taxon>Bacillota</taxon>
        <taxon>Clostridia</taxon>
        <taxon>Eubacteriales</taxon>
        <taxon>Clostridiaceae</taxon>
        <taxon>Clostridium</taxon>
    </lineage>
</organism>
<dbReference type="InterPro" id="IPR002575">
    <property type="entry name" value="Aminoglycoside_PTrfase"/>
</dbReference>
<evidence type="ECO:0000256" key="3">
    <source>
        <dbReference type="ARBA" id="ARBA00023163"/>
    </source>
</evidence>
<dbReference type="Gene3D" id="3.90.1200.10">
    <property type="match status" value="1"/>
</dbReference>
<dbReference type="InterPro" id="IPR050959">
    <property type="entry name" value="MarA-like"/>
</dbReference>
<dbReference type="SUPFAM" id="SSF56112">
    <property type="entry name" value="Protein kinase-like (PK-like)"/>
    <property type="match status" value="1"/>
</dbReference>
<evidence type="ECO:0000313" key="5">
    <source>
        <dbReference type="EMBL" id="MBL4931888.1"/>
    </source>
</evidence>
<keyword evidence="2" id="KW-0238">DNA-binding</keyword>
<dbReference type="PROSITE" id="PS01124">
    <property type="entry name" value="HTH_ARAC_FAMILY_2"/>
    <property type="match status" value="1"/>
</dbReference>
<keyword evidence="1" id="KW-0805">Transcription regulation</keyword>
<feature type="domain" description="HTH araC/xylS-type" evidence="4">
    <location>
        <begin position="8"/>
        <end position="105"/>
    </location>
</feature>
<evidence type="ECO:0000259" key="4">
    <source>
        <dbReference type="PROSITE" id="PS01124"/>
    </source>
</evidence>
<reference evidence="5" key="1">
    <citation type="submission" date="2021-01" db="EMBL/GenBank/DDBJ databases">
        <title>Genome public.</title>
        <authorList>
            <person name="Liu C."/>
            <person name="Sun Q."/>
        </authorList>
    </citation>
    <scope>NUCLEOTIDE SEQUENCE</scope>
    <source>
        <strain evidence="5">YIM B02565</strain>
    </source>
</reference>
<dbReference type="SMART" id="SM00342">
    <property type="entry name" value="HTH_ARAC"/>
    <property type="match status" value="1"/>
</dbReference>
<comment type="caution">
    <text evidence="5">The sequence shown here is derived from an EMBL/GenBank/DDBJ whole genome shotgun (WGS) entry which is preliminary data.</text>
</comment>
<dbReference type="InterPro" id="IPR011009">
    <property type="entry name" value="Kinase-like_dom_sf"/>
</dbReference>
<evidence type="ECO:0000256" key="2">
    <source>
        <dbReference type="ARBA" id="ARBA00023125"/>
    </source>
</evidence>
<proteinExistence type="predicted"/>
<keyword evidence="6" id="KW-1185">Reference proteome</keyword>
<dbReference type="InterPro" id="IPR018060">
    <property type="entry name" value="HTH_AraC"/>
</dbReference>
<dbReference type="GO" id="GO:0003700">
    <property type="term" value="F:DNA-binding transcription factor activity"/>
    <property type="evidence" value="ECO:0007669"/>
    <property type="project" value="InterPro"/>
</dbReference>
<gene>
    <name evidence="5" type="ORF">JK634_08730</name>
</gene>
<dbReference type="Proteomes" id="UP000623681">
    <property type="component" value="Unassembled WGS sequence"/>
</dbReference>
<dbReference type="InterPro" id="IPR009057">
    <property type="entry name" value="Homeodomain-like_sf"/>
</dbReference>
<protein>
    <submittedName>
        <fullName evidence="5">Helix-turn-helix domain-containing protein</fullName>
    </submittedName>
</protein>
<dbReference type="Gene3D" id="1.10.10.60">
    <property type="entry name" value="Homeodomain-like"/>
    <property type="match status" value="2"/>
</dbReference>
<dbReference type="InterPro" id="IPR018062">
    <property type="entry name" value="HTH_AraC-typ_CS"/>
</dbReference>
<dbReference type="Pfam" id="PF12833">
    <property type="entry name" value="HTH_18"/>
    <property type="match status" value="1"/>
</dbReference>
<keyword evidence="3" id="KW-0804">Transcription</keyword>
<evidence type="ECO:0000256" key="1">
    <source>
        <dbReference type="ARBA" id="ARBA00023015"/>
    </source>
</evidence>
<name>A0A937K4U5_9CLOT</name>
<dbReference type="EMBL" id="JAESWA010000022">
    <property type="protein sequence ID" value="MBL4931888.1"/>
    <property type="molecule type" value="Genomic_DNA"/>
</dbReference>
<sequence length="435" mass="51172">MDYKDIMQKSIDYIEENLKSELSANEISQAAGFSLFHYYRLFQNEVGIPVMQYVLKRKLCNAIYDISLGNMMIEVALSYGFDTHSGFFKAFKREYDCSPTEYLKKHKVVKPYRINLKQKENIMITEKKIKEKLKNWNLKEPIDIKSVYYESNGNKSDTSWIINNDFIIKIGTNISRLKQHISVSKALADAGFEVAIPILTKDKKEYVLEEDLYFCLTNRIEGEVIKSIEIYEGEYESKAKSIGEAIGKLHLVLQEKDNEVICNDQNLYETVSEWAIPRIKQKMNLNYKFYEDYKENFKKIYPQLIKHVIHRDPNPNNIIVKDGKLRGFIDFELSERNVRIFDPCYAATAILSESFDINNINRLNKWLLIFKNIIKGYDKVCKLSIEEKKAIPYVVYSIQMIFMAYLSDIDKFQELSEINHEMFKWLVSKNDDMEI</sequence>
<dbReference type="PANTHER" id="PTHR47504:SF6">
    <property type="entry name" value="ARAC-FAMILY TRANSCRIPTIONAL REGULATOR"/>
    <property type="match status" value="1"/>
</dbReference>
<dbReference type="SUPFAM" id="SSF46689">
    <property type="entry name" value="Homeodomain-like"/>
    <property type="match status" value="2"/>
</dbReference>
<dbReference type="PROSITE" id="PS00041">
    <property type="entry name" value="HTH_ARAC_FAMILY_1"/>
    <property type="match status" value="1"/>
</dbReference>
<evidence type="ECO:0000313" key="6">
    <source>
        <dbReference type="Proteomes" id="UP000623681"/>
    </source>
</evidence>
<dbReference type="AlphaFoldDB" id="A0A937K4U5"/>
<dbReference type="GO" id="GO:0043565">
    <property type="term" value="F:sequence-specific DNA binding"/>
    <property type="evidence" value="ECO:0007669"/>
    <property type="project" value="InterPro"/>
</dbReference>
<dbReference type="Pfam" id="PF01636">
    <property type="entry name" value="APH"/>
    <property type="match status" value="1"/>
</dbReference>
<dbReference type="RefSeq" id="WP_202767271.1">
    <property type="nucleotide sequence ID" value="NZ_JAESWA010000022.1"/>
</dbReference>
<accession>A0A937K4U5</accession>
<dbReference type="PANTHER" id="PTHR47504">
    <property type="entry name" value="RIGHT ORIGIN-BINDING PROTEIN"/>
    <property type="match status" value="1"/>
</dbReference>